<dbReference type="Gene3D" id="3.30.70.330">
    <property type="match status" value="2"/>
</dbReference>
<protein>
    <recommendedName>
        <fullName evidence="4">RRM domain-containing protein</fullName>
    </recommendedName>
</protein>
<feature type="region of interest" description="Disordered" evidence="3">
    <location>
        <begin position="443"/>
        <end position="525"/>
    </location>
</feature>
<dbReference type="AlphaFoldDB" id="A0A0D2CI03"/>
<evidence type="ECO:0000259" key="4">
    <source>
        <dbReference type="PROSITE" id="PS50102"/>
    </source>
</evidence>
<dbReference type="SUPFAM" id="SSF54928">
    <property type="entry name" value="RNA-binding domain, RBD"/>
    <property type="match status" value="2"/>
</dbReference>
<dbReference type="Pfam" id="PF00076">
    <property type="entry name" value="RRM_1"/>
    <property type="match status" value="2"/>
</dbReference>
<evidence type="ECO:0000313" key="5">
    <source>
        <dbReference type="EMBL" id="KIW64846.1"/>
    </source>
</evidence>
<dbReference type="InterPro" id="IPR052462">
    <property type="entry name" value="SLIRP/GR-RBP-like"/>
</dbReference>
<feature type="compositionally biased region" description="Acidic residues" evidence="3">
    <location>
        <begin position="204"/>
        <end position="219"/>
    </location>
</feature>
<dbReference type="GO" id="GO:0003723">
    <property type="term" value="F:RNA binding"/>
    <property type="evidence" value="ECO:0007669"/>
    <property type="project" value="UniProtKB-UniRule"/>
</dbReference>
<evidence type="ECO:0000256" key="2">
    <source>
        <dbReference type="PROSITE-ProRule" id="PRU00176"/>
    </source>
</evidence>
<feature type="domain" description="RRM" evidence="4">
    <location>
        <begin position="264"/>
        <end position="342"/>
    </location>
</feature>
<feature type="compositionally biased region" description="Basic and acidic residues" evidence="3">
    <location>
        <begin position="39"/>
        <end position="48"/>
    </location>
</feature>
<evidence type="ECO:0000256" key="1">
    <source>
        <dbReference type="ARBA" id="ARBA00022884"/>
    </source>
</evidence>
<feature type="compositionally biased region" description="Acidic residues" evidence="3">
    <location>
        <begin position="141"/>
        <end position="158"/>
    </location>
</feature>
<dbReference type="InterPro" id="IPR012677">
    <property type="entry name" value="Nucleotide-bd_a/b_plait_sf"/>
</dbReference>
<dbReference type="HOGENOM" id="CLU_026791_2_0_1"/>
<feature type="domain" description="RRM" evidence="4">
    <location>
        <begin position="366"/>
        <end position="444"/>
    </location>
</feature>
<dbReference type="InterPro" id="IPR035979">
    <property type="entry name" value="RBD_domain_sf"/>
</dbReference>
<feature type="compositionally biased region" description="Acidic residues" evidence="3">
    <location>
        <begin position="107"/>
        <end position="119"/>
    </location>
</feature>
<dbReference type="SMART" id="SM00360">
    <property type="entry name" value="RRM"/>
    <property type="match status" value="2"/>
</dbReference>
<feature type="compositionally biased region" description="Gly residues" evidence="3">
    <location>
        <begin position="456"/>
        <end position="491"/>
    </location>
</feature>
<evidence type="ECO:0000256" key="3">
    <source>
        <dbReference type="SAM" id="MobiDB-lite"/>
    </source>
</evidence>
<feature type="compositionally biased region" description="Basic residues" evidence="3">
    <location>
        <begin position="51"/>
        <end position="61"/>
    </location>
</feature>
<dbReference type="PROSITE" id="PS50102">
    <property type="entry name" value="RRM"/>
    <property type="match status" value="2"/>
</dbReference>
<reference evidence="5 6" key="1">
    <citation type="submission" date="2015-01" db="EMBL/GenBank/DDBJ databases">
        <title>The Genome Sequence of Capronia semiimmersa CBS27337.</title>
        <authorList>
            <consortium name="The Broad Institute Genomics Platform"/>
            <person name="Cuomo C."/>
            <person name="de Hoog S."/>
            <person name="Gorbushina A."/>
            <person name="Stielow B."/>
            <person name="Teixiera M."/>
            <person name="Abouelleil A."/>
            <person name="Chapman S.B."/>
            <person name="Priest M."/>
            <person name="Young S.K."/>
            <person name="Wortman J."/>
            <person name="Nusbaum C."/>
            <person name="Birren B."/>
        </authorList>
    </citation>
    <scope>NUCLEOTIDE SEQUENCE [LARGE SCALE GENOMIC DNA]</scope>
    <source>
        <strain evidence="5 6">CBS 27337</strain>
    </source>
</reference>
<feature type="compositionally biased region" description="Acidic residues" evidence="3">
    <location>
        <begin position="172"/>
        <end position="190"/>
    </location>
</feature>
<feature type="region of interest" description="Disordered" evidence="3">
    <location>
        <begin position="1"/>
        <end position="263"/>
    </location>
</feature>
<keyword evidence="6" id="KW-1185">Reference proteome</keyword>
<proteinExistence type="predicted"/>
<accession>A0A0D2CI03</accession>
<dbReference type="Proteomes" id="UP000054266">
    <property type="component" value="Unassembled WGS sequence"/>
</dbReference>
<evidence type="ECO:0000313" key="6">
    <source>
        <dbReference type="Proteomes" id="UP000054266"/>
    </source>
</evidence>
<name>A0A0D2CI03_9EURO</name>
<feature type="compositionally biased region" description="Acidic residues" evidence="3">
    <location>
        <begin position="68"/>
        <end position="88"/>
    </location>
</feature>
<feature type="compositionally biased region" description="Basic and acidic residues" evidence="3">
    <location>
        <begin position="229"/>
        <end position="262"/>
    </location>
</feature>
<feature type="compositionally biased region" description="Low complexity" evidence="3">
    <location>
        <begin position="127"/>
        <end position="140"/>
    </location>
</feature>
<dbReference type="EMBL" id="KN846960">
    <property type="protein sequence ID" value="KIW64846.1"/>
    <property type="molecule type" value="Genomic_DNA"/>
</dbReference>
<sequence>MSKVSKKSAPGAIKSSKPDVLSKVKGASVTKPAQSTKAKSKEVAKEVAAKSQKKDKKTKKVPVKEPTPEPESESEESESSSEEESESEAEVKTNGTNGVKVAARDESSDESDSDSDSSEADAPKTISSAPKTKAAPAATSDSDEDESDESGSDEDSEDEKPALNGAVKGVTEDDDESDDSSEESDSDEEEAPAKQKTSIGVEASSDESDDDADSDDDSDASSTSDETENEKAAEVKPTKRKAEDADEPAFKKTRVEAEEKEASSNLFVGNLSWNVDEEWLKSEFEEFGEIAGVRLITNRDDGRSKGYGYVEFVNAADATNAYNAKKGTDLDGRPLNIDYANAKKDAREKQQVRGERFGDQLSEPSDTLFLGNLSFEATEDDVYDIFSPFGTATGVRIPTNPEDGSVKGFGYVTFASVDEAKAALEGAQGSFIKNRPVRIDYASSRRQNGGDSPARGGFGGRGGRGGFGGRGGRGGGRGDFGGRGGRGGGRGFGDRGRGRGAPRGGRGGTTNRGGFGDFSGTKVTF</sequence>
<dbReference type="STRING" id="5601.A0A0D2CI03"/>
<keyword evidence="1 2" id="KW-0694">RNA-binding</keyword>
<dbReference type="PANTHER" id="PTHR48027">
    <property type="entry name" value="HETEROGENEOUS NUCLEAR RIBONUCLEOPROTEIN 87F-RELATED"/>
    <property type="match status" value="1"/>
</dbReference>
<feature type="compositionally biased region" description="Gly residues" evidence="3">
    <location>
        <begin position="499"/>
        <end position="517"/>
    </location>
</feature>
<dbReference type="InterPro" id="IPR000504">
    <property type="entry name" value="RRM_dom"/>
</dbReference>
<organism evidence="5 6">
    <name type="scientific">Phialophora macrospora</name>
    <dbReference type="NCBI Taxonomy" id="1851006"/>
    <lineage>
        <taxon>Eukaryota</taxon>
        <taxon>Fungi</taxon>
        <taxon>Dikarya</taxon>
        <taxon>Ascomycota</taxon>
        <taxon>Pezizomycotina</taxon>
        <taxon>Eurotiomycetes</taxon>
        <taxon>Chaetothyriomycetidae</taxon>
        <taxon>Chaetothyriales</taxon>
        <taxon>Herpotrichiellaceae</taxon>
        <taxon>Phialophora</taxon>
    </lineage>
</organism>
<gene>
    <name evidence="5" type="ORF">PV04_07152</name>
</gene>